<dbReference type="GO" id="GO:0003700">
    <property type="term" value="F:DNA-binding transcription factor activity"/>
    <property type="evidence" value="ECO:0007669"/>
    <property type="project" value="TreeGrafter"/>
</dbReference>
<proteinExistence type="predicted"/>
<dbReference type="RefSeq" id="WP_007495712.1">
    <property type="nucleotide sequence ID" value="NZ_JAQLWP010000022.1"/>
</dbReference>
<dbReference type="InterPro" id="IPR012318">
    <property type="entry name" value="HTH_CRP"/>
</dbReference>
<dbReference type="Proteomes" id="UP000095746">
    <property type="component" value="Unassembled WGS sequence"/>
</dbReference>
<evidence type="ECO:0000256" key="3">
    <source>
        <dbReference type="ARBA" id="ARBA00023163"/>
    </source>
</evidence>
<evidence type="ECO:0000313" key="4">
    <source>
        <dbReference type="EMBL" id="CUO58656.1"/>
    </source>
</evidence>
<dbReference type="InterPro" id="IPR036390">
    <property type="entry name" value="WH_DNA-bd_sf"/>
</dbReference>
<dbReference type="GO" id="GO:0003677">
    <property type="term" value="F:DNA binding"/>
    <property type="evidence" value="ECO:0007669"/>
    <property type="project" value="UniProtKB-KW"/>
</dbReference>
<dbReference type="PROSITE" id="PS51063">
    <property type="entry name" value="HTH_CRP_2"/>
    <property type="match status" value="1"/>
</dbReference>
<dbReference type="PANTHER" id="PTHR24567:SF74">
    <property type="entry name" value="HTH-TYPE TRANSCRIPTIONAL REGULATOR ARCR"/>
    <property type="match status" value="1"/>
</dbReference>
<reference evidence="4 5" key="1">
    <citation type="submission" date="2015-09" db="EMBL/GenBank/DDBJ databases">
        <authorList>
            <consortium name="Pathogen Informatics"/>
        </authorList>
    </citation>
    <scope>NUCLEOTIDE SEQUENCE [LARGE SCALE GENOMIC DNA]</scope>
    <source>
        <strain evidence="4 5">2789STDY5608854</strain>
    </source>
</reference>
<dbReference type="CDD" id="cd00038">
    <property type="entry name" value="CAP_ED"/>
    <property type="match status" value="1"/>
</dbReference>
<dbReference type="InterPro" id="IPR014710">
    <property type="entry name" value="RmlC-like_jellyroll"/>
</dbReference>
<dbReference type="KEGG" id="fpla:A4U99_05490"/>
<name>A0A174GC67_FLAPL</name>
<dbReference type="Pfam" id="PF00027">
    <property type="entry name" value="cNMP_binding"/>
    <property type="match status" value="1"/>
</dbReference>
<protein>
    <submittedName>
        <fullName evidence="4">Global nitrogen regulator</fullName>
    </submittedName>
</protein>
<sequence length="237" mass="26872">MELGKQIMTETGILTDASPWISVEPAAWRPLTEGRTPRLFRKKTFLYTQGQPAEHFYIIQRGRACISTSRADGHEKQLYIAERGALCGESACLQRHPHASAALAIVDTWAYAVPRLAMLGALREDWALNQRFLELCFRKNTVLLGQVRELSFDQAERRIARTLLNLAAQYGRPCPEGVRISIRFTHQDVAGIINTSRITTNKVMKRMEEEGILLKREGRYILRALPALERLARGEGQ</sequence>
<keyword evidence="1" id="KW-0805">Transcription regulation</keyword>
<dbReference type="InterPro" id="IPR050397">
    <property type="entry name" value="Env_Response_Regulators"/>
</dbReference>
<dbReference type="CDD" id="cd00092">
    <property type="entry name" value="HTH_CRP"/>
    <property type="match status" value="1"/>
</dbReference>
<gene>
    <name evidence="4" type="primary">ntcA_1</name>
    <name evidence="4" type="ORF">ERS852411_01796</name>
</gene>
<evidence type="ECO:0000256" key="2">
    <source>
        <dbReference type="ARBA" id="ARBA00023125"/>
    </source>
</evidence>
<dbReference type="InterPro" id="IPR000595">
    <property type="entry name" value="cNMP-bd_dom"/>
</dbReference>
<dbReference type="SUPFAM" id="SSF51206">
    <property type="entry name" value="cAMP-binding domain-like"/>
    <property type="match status" value="1"/>
</dbReference>
<dbReference type="EMBL" id="CYZT01000120">
    <property type="protein sequence ID" value="CUO58656.1"/>
    <property type="molecule type" value="Genomic_DNA"/>
</dbReference>
<dbReference type="SUPFAM" id="SSF46785">
    <property type="entry name" value="Winged helix' DNA-binding domain"/>
    <property type="match status" value="1"/>
</dbReference>
<dbReference type="Gene3D" id="2.60.120.10">
    <property type="entry name" value="Jelly Rolls"/>
    <property type="match status" value="1"/>
</dbReference>
<dbReference type="GO" id="GO:0005829">
    <property type="term" value="C:cytosol"/>
    <property type="evidence" value="ECO:0007669"/>
    <property type="project" value="TreeGrafter"/>
</dbReference>
<keyword evidence="3" id="KW-0804">Transcription</keyword>
<dbReference type="AlphaFoldDB" id="A0A174GC67"/>
<evidence type="ECO:0000256" key="1">
    <source>
        <dbReference type="ARBA" id="ARBA00023015"/>
    </source>
</evidence>
<accession>A0A174GC67</accession>
<dbReference type="PROSITE" id="PS50042">
    <property type="entry name" value="CNMP_BINDING_3"/>
    <property type="match status" value="1"/>
</dbReference>
<dbReference type="InterPro" id="IPR018490">
    <property type="entry name" value="cNMP-bd_dom_sf"/>
</dbReference>
<dbReference type="PANTHER" id="PTHR24567">
    <property type="entry name" value="CRP FAMILY TRANSCRIPTIONAL REGULATORY PROTEIN"/>
    <property type="match status" value="1"/>
</dbReference>
<keyword evidence="2" id="KW-0238">DNA-binding</keyword>
<dbReference type="SMART" id="SM00419">
    <property type="entry name" value="HTH_CRP"/>
    <property type="match status" value="1"/>
</dbReference>
<organism evidence="4 5">
    <name type="scientific">Flavonifractor plautii</name>
    <name type="common">Fusobacterium plautii</name>
    <dbReference type="NCBI Taxonomy" id="292800"/>
    <lineage>
        <taxon>Bacteria</taxon>
        <taxon>Bacillati</taxon>
        <taxon>Bacillota</taxon>
        <taxon>Clostridia</taxon>
        <taxon>Eubacteriales</taxon>
        <taxon>Oscillospiraceae</taxon>
        <taxon>Flavonifractor</taxon>
    </lineage>
</organism>
<evidence type="ECO:0000313" key="5">
    <source>
        <dbReference type="Proteomes" id="UP000095746"/>
    </source>
</evidence>
<dbReference type="Pfam" id="PF13545">
    <property type="entry name" value="HTH_Crp_2"/>
    <property type="match status" value="1"/>
</dbReference>
<dbReference type="SMART" id="SM00100">
    <property type="entry name" value="cNMP"/>
    <property type="match status" value="1"/>
</dbReference>